<feature type="compositionally biased region" description="Low complexity" evidence="6">
    <location>
        <begin position="418"/>
        <end position="449"/>
    </location>
</feature>
<evidence type="ECO:0000256" key="6">
    <source>
        <dbReference type="SAM" id="MobiDB-lite"/>
    </source>
</evidence>
<evidence type="ECO:0000256" key="1">
    <source>
        <dbReference type="ARBA" id="ARBA00008956"/>
    </source>
</evidence>
<keyword evidence="3 5" id="KW-0221">Differentiation</keyword>
<keyword evidence="8" id="KW-1185">Reference proteome</keyword>
<dbReference type="OrthoDB" id="1917867at2759"/>
<comment type="similarity">
    <text evidence="1 5">Belongs to the Frigida family.</text>
</comment>
<feature type="compositionally biased region" description="Polar residues" evidence="6">
    <location>
        <begin position="572"/>
        <end position="586"/>
    </location>
</feature>
<dbReference type="GO" id="GO:0009908">
    <property type="term" value="P:flower development"/>
    <property type="evidence" value="ECO:0007669"/>
    <property type="project" value="UniProtKB-KW"/>
</dbReference>
<feature type="region of interest" description="Disordered" evidence="6">
    <location>
        <begin position="393"/>
        <end position="494"/>
    </location>
</feature>
<keyword evidence="4 5" id="KW-0287">Flowering</keyword>
<protein>
    <recommendedName>
        <fullName evidence="5">FRIGIDA-like protein</fullName>
    </recommendedName>
</protein>
<feature type="compositionally biased region" description="Low complexity" evidence="6">
    <location>
        <begin position="521"/>
        <end position="553"/>
    </location>
</feature>
<dbReference type="PANTHER" id="PTHR31791:SF10">
    <property type="entry name" value="FRIGIDA-LIKE PROTEIN"/>
    <property type="match status" value="1"/>
</dbReference>
<dbReference type="PANTHER" id="PTHR31791">
    <property type="entry name" value="FRIGIDA-LIKE PROTEIN 3-RELATED"/>
    <property type="match status" value="1"/>
</dbReference>
<dbReference type="GO" id="GO:0030154">
    <property type="term" value="P:cell differentiation"/>
    <property type="evidence" value="ECO:0007669"/>
    <property type="project" value="UniProtKB-KW"/>
</dbReference>
<reference evidence="7 8" key="1">
    <citation type="journal article" date="2017" name="Plant Biotechnol. J.">
        <title>A comprehensive draft genome sequence for lupin (Lupinus angustifolius), an emerging health food: insights into plant-microbe interactions and legume evolution.</title>
        <authorList>
            <person name="Hane J.K."/>
            <person name="Ming Y."/>
            <person name="Kamphuis L.G."/>
            <person name="Nelson M.N."/>
            <person name="Garg G."/>
            <person name="Atkins C.A."/>
            <person name="Bayer P.E."/>
            <person name="Bravo A."/>
            <person name="Bringans S."/>
            <person name="Cannon S."/>
            <person name="Edwards D."/>
            <person name="Foley R."/>
            <person name="Gao L.L."/>
            <person name="Harrison M.J."/>
            <person name="Huang W."/>
            <person name="Hurgobin B."/>
            <person name="Li S."/>
            <person name="Liu C.W."/>
            <person name="McGrath A."/>
            <person name="Morahan G."/>
            <person name="Murray J."/>
            <person name="Weller J."/>
            <person name="Jian J."/>
            <person name="Singh K.B."/>
        </authorList>
    </citation>
    <scope>NUCLEOTIDE SEQUENCE [LARGE SCALE GENOMIC DNA]</scope>
    <source>
        <strain evidence="8">cv. Tanjil</strain>
        <tissue evidence="7">Whole plant</tissue>
    </source>
</reference>
<dbReference type="AlphaFoldDB" id="A0A4P1RGF9"/>
<evidence type="ECO:0000313" key="8">
    <source>
        <dbReference type="Proteomes" id="UP000188354"/>
    </source>
</evidence>
<dbReference type="Pfam" id="PF07899">
    <property type="entry name" value="Frigida"/>
    <property type="match status" value="1"/>
</dbReference>
<dbReference type="Proteomes" id="UP000188354">
    <property type="component" value="Chromosome LG06"/>
</dbReference>
<dbReference type="InterPro" id="IPR012474">
    <property type="entry name" value="Frigida"/>
</dbReference>
<gene>
    <name evidence="7" type="ORF">TanjilG_32769</name>
</gene>
<accession>A0A4P1RGF9</accession>
<evidence type="ECO:0000256" key="3">
    <source>
        <dbReference type="ARBA" id="ARBA00022782"/>
    </source>
</evidence>
<organism evidence="7 8">
    <name type="scientific">Lupinus angustifolius</name>
    <name type="common">Narrow-leaved blue lupine</name>
    <dbReference type="NCBI Taxonomy" id="3871"/>
    <lineage>
        <taxon>Eukaryota</taxon>
        <taxon>Viridiplantae</taxon>
        <taxon>Streptophyta</taxon>
        <taxon>Embryophyta</taxon>
        <taxon>Tracheophyta</taxon>
        <taxon>Spermatophyta</taxon>
        <taxon>Magnoliopsida</taxon>
        <taxon>eudicotyledons</taxon>
        <taxon>Gunneridae</taxon>
        <taxon>Pentapetalae</taxon>
        <taxon>rosids</taxon>
        <taxon>fabids</taxon>
        <taxon>Fabales</taxon>
        <taxon>Fabaceae</taxon>
        <taxon>Papilionoideae</taxon>
        <taxon>50 kb inversion clade</taxon>
        <taxon>genistoids sensu lato</taxon>
        <taxon>core genistoids</taxon>
        <taxon>Genisteae</taxon>
        <taxon>Lupinus</taxon>
    </lineage>
</organism>
<proteinExistence type="inferred from homology"/>
<feature type="region of interest" description="Disordered" evidence="6">
    <location>
        <begin position="521"/>
        <end position="586"/>
    </location>
</feature>
<dbReference type="KEGG" id="lang:109349790"/>
<name>A0A4P1RGF9_LUPAN</name>
<dbReference type="Gramene" id="OIW10029">
    <property type="protein sequence ID" value="OIW10029"/>
    <property type="gene ID" value="TanjilG_32769"/>
</dbReference>
<feature type="compositionally biased region" description="Polar residues" evidence="6">
    <location>
        <begin position="471"/>
        <end position="494"/>
    </location>
</feature>
<dbReference type="EMBL" id="CM007366">
    <property type="protein sequence ID" value="OIW10029.1"/>
    <property type="molecule type" value="Genomic_DNA"/>
</dbReference>
<evidence type="ECO:0000256" key="4">
    <source>
        <dbReference type="ARBA" id="ARBA00023089"/>
    </source>
</evidence>
<dbReference type="STRING" id="3871.A0A4P1RGF9"/>
<evidence type="ECO:0000256" key="5">
    <source>
        <dbReference type="RuleBase" id="RU364012"/>
    </source>
</evidence>
<evidence type="ECO:0000313" key="7">
    <source>
        <dbReference type="EMBL" id="OIW10029.1"/>
    </source>
</evidence>
<keyword evidence="2 5" id="KW-0217">Developmental protein</keyword>
<sequence length="586" mass="63778">MATQLSTTTITENKVHQFFDEVGAHKRILGNFTNLFTTLSDHYSSLQNSLSEKSQSIDSKLQTLQSNSTETLDSLLLKENSIPERESAAAALIDEQKETALAEFHKPLPGNLEIGATLKSLCRRMDSVALLRFIIMKRKESAVLRAEISAALAEAVDPVRLLLETVEDYLNSKSEKSGATDKRWACGILIQAIVPESGSKGVEVPRKIVEKAVVVVDRWKGQLDGEEGSGAVGFGPVGVGAFGAAEAVMFLQMVVFFGLRDRFDEEYLRKTVMEFASRRDMAKVAATLQFGDKIIDIIDELVKNGKEVEAVYFASESGLTEKFPPINLLKSSLRNYRKNAATISKKGNNSQAATDDSNTESNFIRALIRCIEDHKLESEFNLDSLRRRIAQLERSKSDRKRGSASASKPPSKRAYGTSSSRGSRGSGSSRPAKSAKFSSYPSPSSSSFSRRNLAPSLQPSPTARYSGPYNYPTQTVYDSSTPNPYAATYGTSHAQSPAGLQQHYSLPADNLASSGYQSTSSYAASSYAPSSYAPSSYAPSSYAPSSYAPSSYPTGQTSYGGIYDYGNAAPPNYQTTYTLDQTSYRG</sequence>
<evidence type="ECO:0000256" key="2">
    <source>
        <dbReference type="ARBA" id="ARBA00022473"/>
    </source>
</evidence>